<dbReference type="SUPFAM" id="SSF88713">
    <property type="entry name" value="Glycoside hydrolase/deacetylase"/>
    <property type="match status" value="1"/>
</dbReference>
<dbReference type="GO" id="GO:0016810">
    <property type="term" value="F:hydrolase activity, acting on carbon-nitrogen (but not peptide) bonds"/>
    <property type="evidence" value="ECO:0007669"/>
    <property type="project" value="InterPro"/>
</dbReference>
<protein>
    <recommendedName>
        <fullName evidence="1">NodB homology domain-containing protein</fullName>
    </recommendedName>
</protein>
<proteinExistence type="predicted"/>
<dbReference type="AlphaFoldDB" id="A0A8K0PA37"/>
<dbReference type="Proteomes" id="UP000809789">
    <property type="component" value="Unassembled WGS sequence"/>
</dbReference>
<comment type="caution">
    <text evidence="2">The sequence shown here is derived from an EMBL/GenBank/DDBJ whole genome shotgun (WGS) entry which is preliminary data.</text>
</comment>
<evidence type="ECO:0000259" key="1">
    <source>
        <dbReference type="PROSITE" id="PS51677"/>
    </source>
</evidence>
<organism evidence="2 3">
    <name type="scientific">Elsinoe batatas</name>
    <dbReference type="NCBI Taxonomy" id="2601811"/>
    <lineage>
        <taxon>Eukaryota</taxon>
        <taxon>Fungi</taxon>
        <taxon>Dikarya</taxon>
        <taxon>Ascomycota</taxon>
        <taxon>Pezizomycotina</taxon>
        <taxon>Dothideomycetes</taxon>
        <taxon>Dothideomycetidae</taxon>
        <taxon>Myriangiales</taxon>
        <taxon>Elsinoaceae</taxon>
        <taxon>Elsinoe</taxon>
    </lineage>
</organism>
<accession>A0A8K0PA37</accession>
<dbReference type="EMBL" id="JAESVG020000010">
    <property type="protein sequence ID" value="KAG8624150.1"/>
    <property type="molecule type" value="Genomic_DNA"/>
</dbReference>
<dbReference type="PROSITE" id="PS51677">
    <property type="entry name" value="NODB"/>
    <property type="match status" value="1"/>
</dbReference>
<evidence type="ECO:0000313" key="3">
    <source>
        <dbReference type="Proteomes" id="UP000809789"/>
    </source>
</evidence>
<dbReference type="InterPro" id="IPR011330">
    <property type="entry name" value="Glyco_hydro/deAcase_b/a-brl"/>
</dbReference>
<feature type="domain" description="NodB homology" evidence="1">
    <location>
        <begin position="39"/>
        <end position="261"/>
    </location>
</feature>
<name>A0A8K0PA37_9PEZI</name>
<dbReference type="PANTHER" id="PTHR47561">
    <property type="entry name" value="POLYSACCHARIDE DEACETYLASE FAMILY PROTEIN (AFU_ORTHOLOGUE AFUA_6G05030)"/>
    <property type="match status" value="1"/>
</dbReference>
<sequence length="291" mass="32835">MPHSTPPRPPWPNSSPAALSITMDNMAEAADLHRGLHDPSIPLGQHHSTTAQLPRMLDLLRSRGIHATYFVEGWNNSHYPEVIKKVLADEHEVGFHAWQHEVWKLLDGETEVENLDKAIGDLKTHVGATYKGFRPPGGLVTERTLGLMKERGFTYLSPAADRCAVVDGVAMVPFRWPEIDAYFYMESTGVLRKGKGDGEEVMTPGQMKGRLIGRIERLMEEGGYVALLFHPFLTDSEEKHQVMKEVVDFVKEKEKKGLWVAPCREVADWVLKNKEAFGNDPGWDTAEWKKK</sequence>
<dbReference type="OrthoDB" id="10400164at2759"/>
<gene>
    <name evidence="2" type="ORF">KVT40_009126</name>
</gene>
<dbReference type="PANTHER" id="PTHR47561:SF1">
    <property type="entry name" value="POLYSACCHARIDE DEACETYLASE FAMILY PROTEIN (AFU_ORTHOLOGUE AFUA_6G05030)"/>
    <property type="match status" value="1"/>
</dbReference>
<dbReference type="GO" id="GO:0005975">
    <property type="term" value="P:carbohydrate metabolic process"/>
    <property type="evidence" value="ECO:0007669"/>
    <property type="project" value="InterPro"/>
</dbReference>
<dbReference type="InterPro" id="IPR002509">
    <property type="entry name" value="NODB_dom"/>
</dbReference>
<keyword evidence="3" id="KW-1185">Reference proteome</keyword>
<evidence type="ECO:0000313" key="2">
    <source>
        <dbReference type="EMBL" id="KAG8624150.1"/>
    </source>
</evidence>
<dbReference type="Pfam" id="PF01522">
    <property type="entry name" value="Polysacc_deac_1"/>
    <property type="match status" value="1"/>
</dbReference>
<dbReference type="Gene3D" id="3.20.20.370">
    <property type="entry name" value="Glycoside hydrolase/deacetylase"/>
    <property type="match status" value="1"/>
</dbReference>
<reference evidence="2" key="1">
    <citation type="submission" date="2021-07" db="EMBL/GenBank/DDBJ databases">
        <title>Elsinoe batatas strain:CRI-CJ2 Genome sequencing and assembly.</title>
        <authorList>
            <person name="Huang L."/>
        </authorList>
    </citation>
    <scope>NUCLEOTIDE SEQUENCE</scope>
    <source>
        <strain evidence="2">CRI-CJ2</strain>
    </source>
</reference>